<reference evidence="1" key="1">
    <citation type="journal article" date="2014" name="Front. Microbiol.">
        <title>High frequency of phylogenetically diverse reductive dehalogenase-homologous genes in deep subseafloor sedimentary metagenomes.</title>
        <authorList>
            <person name="Kawai M."/>
            <person name="Futagami T."/>
            <person name="Toyoda A."/>
            <person name="Takaki Y."/>
            <person name="Nishi S."/>
            <person name="Hori S."/>
            <person name="Arai W."/>
            <person name="Tsubouchi T."/>
            <person name="Morono Y."/>
            <person name="Uchiyama I."/>
            <person name="Ito T."/>
            <person name="Fujiyama A."/>
            <person name="Inagaki F."/>
            <person name="Takami H."/>
        </authorList>
    </citation>
    <scope>NUCLEOTIDE SEQUENCE</scope>
    <source>
        <strain evidence="1">Expedition CK06-06</strain>
    </source>
</reference>
<comment type="caution">
    <text evidence="1">The sequence shown here is derived from an EMBL/GenBank/DDBJ whole genome shotgun (WGS) entry which is preliminary data.</text>
</comment>
<name>X1UKK4_9ZZZZ</name>
<proteinExistence type="predicted"/>
<dbReference type="AlphaFoldDB" id="X1UKK4"/>
<organism evidence="1">
    <name type="scientific">marine sediment metagenome</name>
    <dbReference type="NCBI Taxonomy" id="412755"/>
    <lineage>
        <taxon>unclassified sequences</taxon>
        <taxon>metagenomes</taxon>
        <taxon>ecological metagenomes</taxon>
    </lineage>
</organism>
<protein>
    <submittedName>
        <fullName evidence="1">Uncharacterized protein</fullName>
    </submittedName>
</protein>
<gene>
    <name evidence="1" type="ORF">S12H4_34690</name>
</gene>
<evidence type="ECO:0000313" key="1">
    <source>
        <dbReference type="EMBL" id="GAI92889.1"/>
    </source>
</evidence>
<feature type="non-terminal residue" evidence="1">
    <location>
        <position position="83"/>
    </location>
</feature>
<sequence length="83" mass="9760">MQRSDYVYMIADNIMVYQITVPSDLEGNMLHEHLNNYEEKYLKIIAGFDKNFLEHFLIISKGKKQGDLAEILKKMEKISYMIG</sequence>
<dbReference type="EMBL" id="BARW01020547">
    <property type="protein sequence ID" value="GAI92889.1"/>
    <property type="molecule type" value="Genomic_DNA"/>
</dbReference>
<accession>X1UKK4</accession>